<dbReference type="AlphaFoldDB" id="A0AA38SHF3"/>
<accession>A0AA38SHF3</accession>
<evidence type="ECO:0000313" key="2">
    <source>
        <dbReference type="Proteomes" id="UP001172457"/>
    </source>
</evidence>
<evidence type="ECO:0000313" key="1">
    <source>
        <dbReference type="EMBL" id="KAJ9542805.1"/>
    </source>
</evidence>
<proteinExistence type="predicted"/>
<protein>
    <submittedName>
        <fullName evidence="1">Uncharacterized protein</fullName>
    </submittedName>
</protein>
<gene>
    <name evidence="1" type="ORF">OSB04_029311</name>
</gene>
<dbReference type="EMBL" id="JARYMX010000007">
    <property type="protein sequence ID" value="KAJ9542805.1"/>
    <property type="molecule type" value="Genomic_DNA"/>
</dbReference>
<organism evidence="1 2">
    <name type="scientific">Centaurea solstitialis</name>
    <name type="common">yellow star-thistle</name>
    <dbReference type="NCBI Taxonomy" id="347529"/>
    <lineage>
        <taxon>Eukaryota</taxon>
        <taxon>Viridiplantae</taxon>
        <taxon>Streptophyta</taxon>
        <taxon>Embryophyta</taxon>
        <taxon>Tracheophyta</taxon>
        <taxon>Spermatophyta</taxon>
        <taxon>Magnoliopsida</taxon>
        <taxon>eudicotyledons</taxon>
        <taxon>Gunneridae</taxon>
        <taxon>Pentapetalae</taxon>
        <taxon>asterids</taxon>
        <taxon>campanulids</taxon>
        <taxon>Asterales</taxon>
        <taxon>Asteraceae</taxon>
        <taxon>Carduoideae</taxon>
        <taxon>Cardueae</taxon>
        <taxon>Centaureinae</taxon>
        <taxon>Centaurea</taxon>
    </lineage>
</organism>
<name>A0AA38SHF3_9ASTR</name>
<dbReference type="CDD" id="cd09272">
    <property type="entry name" value="RNase_HI_RT_Ty1"/>
    <property type="match status" value="1"/>
</dbReference>
<dbReference type="Proteomes" id="UP001172457">
    <property type="component" value="Chromosome 7"/>
</dbReference>
<keyword evidence="2" id="KW-1185">Reference proteome</keyword>
<sequence>MEAKFIALSATGKEAEWIRDLLTNLHFRPRPTLSILMYCDGYSVKSIQLDIQWEVANIGLRHNYLRQLIENGTISIVYVKCCGNLADPLNKPLTRDLIRSTTRDKGLKP</sequence>
<comment type="caution">
    <text evidence="1">The sequence shown here is derived from an EMBL/GenBank/DDBJ whole genome shotgun (WGS) entry which is preliminary data.</text>
</comment>
<reference evidence="1" key="1">
    <citation type="submission" date="2023-03" db="EMBL/GenBank/DDBJ databases">
        <title>Chromosome-scale reference genome and RAD-based genetic map of yellow starthistle (Centaurea solstitialis) reveal putative structural variation and QTLs associated with invader traits.</title>
        <authorList>
            <person name="Reatini B."/>
            <person name="Cang F.A."/>
            <person name="Jiang Q."/>
            <person name="Mckibben M.T.W."/>
            <person name="Barker M.S."/>
            <person name="Rieseberg L.H."/>
            <person name="Dlugosch K.M."/>
        </authorList>
    </citation>
    <scope>NUCLEOTIDE SEQUENCE</scope>
    <source>
        <strain evidence="1">CAN-66</strain>
        <tissue evidence="1">Leaf</tissue>
    </source>
</reference>